<dbReference type="AlphaFoldDB" id="A0A220XZL7"/>
<evidence type="ECO:0000313" key="2">
    <source>
        <dbReference type="Proteomes" id="UP000198286"/>
    </source>
</evidence>
<name>A0A220XZL7_MYCIT</name>
<reference evidence="1 2" key="1">
    <citation type="journal article" date="2017" name="Lancet Infect. Dis.">
        <title>Global outbreak of severe Mycobacterium chimaera disease after cardiac surgery: a molecular epidemiological study.</title>
        <authorList>
            <person name="van Ingen J."/>
            <person name="Kohl T."/>
            <person name="Kranzer K."/>
            <person name="Hasse B."/>
            <person name="Keller P."/>
            <person name="Szafranska A."/>
            <person name="Hillemann D."/>
            <person name="Chand M."/>
            <person name="Schreiber P."/>
            <person name="Sommerstein R."/>
            <person name="Berger C."/>
            <person name="Genoni M."/>
            <person name="Ruegg C."/>
            <person name="Troillet N."/>
            <person name="Widmer A.F."/>
            <person name="Becker S.L."/>
            <person name="Herrmann M."/>
            <person name="Eckmanns T."/>
            <person name="Haller S."/>
            <person name="Hoeller C."/>
            <person name="Debast S.B."/>
            <person name="Wolfhagen M.J."/>
            <person name="Hopman J."/>
            <person name="Kluytmans J."/>
            <person name="Langelaar M."/>
            <person name="Notermans D.W."/>
            <person name="ten Oever J."/>
            <person name="van den Barselaar P."/>
            <person name="Vonk A.B.A."/>
            <person name="Vos M.C."/>
            <person name="Ahmed N."/>
            <person name="Brown T."/>
            <person name="Crook D."/>
            <person name="Lamagni T."/>
            <person name="Phin N."/>
            <person name="Smith E.G."/>
            <person name="Zambon M."/>
            <person name="Serr A."/>
            <person name="Goetting T."/>
            <person name="Ebner W."/>
            <person name="Thuermer A."/>
            <person name="Utpatel C."/>
            <person name="Sproer C."/>
            <person name="Bunk B."/>
            <person name="Nubel U."/>
            <person name="Bloemberg G."/>
            <person name="Bottger E."/>
            <person name="Niemann S."/>
            <person name="Wagner D."/>
            <person name="Sax H."/>
        </authorList>
    </citation>
    <scope>NUCLEOTIDE SEQUENCE [LARGE SCALE GENOMIC DNA]</scope>
    <source>
        <strain evidence="1 2">ZUERICH-2</strain>
    </source>
</reference>
<dbReference type="EMBL" id="CP015267">
    <property type="protein sequence ID" value="ASL16916.1"/>
    <property type="molecule type" value="Genomic_DNA"/>
</dbReference>
<dbReference type="Proteomes" id="UP000198286">
    <property type="component" value="Chromosome"/>
</dbReference>
<evidence type="ECO:0008006" key="3">
    <source>
        <dbReference type="Google" id="ProtNLM"/>
    </source>
</evidence>
<evidence type="ECO:0000313" key="1">
    <source>
        <dbReference type="EMBL" id="ASL16916.1"/>
    </source>
</evidence>
<sequence>MDDTRLEAQRASTTRAAESHQIRAMPNTPFPQHYPPHSLSLASSLRLGFVHGTIAILLVFASTLLWVATFGELPMSVDTTTPHCFHDNVGPAASAVRPGQ</sequence>
<organism evidence="1 2">
    <name type="scientific">Mycobacterium intracellulare subsp. chimaera</name>
    <dbReference type="NCBI Taxonomy" id="222805"/>
    <lineage>
        <taxon>Bacteria</taxon>
        <taxon>Bacillati</taxon>
        <taxon>Actinomycetota</taxon>
        <taxon>Actinomycetes</taxon>
        <taxon>Mycobacteriales</taxon>
        <taxon>Mycobacteriaceae</taxon>
        <taxon>Mycobacterium</taxon>
        <taxon>Mycobacterium avium complex (MAC)</taxon>
    </lineage>
</organism>
<proteinExistence type="predicted"/>
<gene>
    <name evidence="1" type="ORF">MYCOZU2_04551</name>
</gene>
<accession>A0A220XZL7</accession>
<protein>
    <recommendedName>
        <fullName evidence="3">Transmembrane protein</fullName>
    </recommendedName>
</protein>